<organism evidence="2 3">
    <name type="scientific">Melanomma pulvis-pyrius CBS 109.77</name>
    <dbReference type="NCBI Taxonomy" id="1314802"/>
    <lineage>
        <taxon>Eukaryota</taxon>
        <taxon>Fungi</taxon>
        <taxon>Dikarya</taxon>
        <taxon>Ascomycota</taxon>
        <taxon>Pezizomycotina</taxon>
        <taxon>Dothideomycetes</taxon>
        <taxon>Pleosporomycetidae</taxon>
        <taxon>Pleosporales</taxon>
        <taxon>Melanommataceae</taxon>
        <taxon>Melanomma</taxon>
    </lineage>
</organism>
<evidence type="ECO:0000313" key="2">
    <source>
        <dbReference type="EMBL" id="KAF2786827.1"/>
    </source>
</evidence>
<keyword evidence="3" id="KW-1185">Reference proteome</keyword>
<dbReference type="AlphaFoldDB" id="A0A6A6WSQ7"/>
<gene>
    <name evidence="2" type="ORF">K505DRAFT_137780</name>
</gene>
<protein>
    <submittedName>
        <fullName evidence="2">Uncharacterized protein</fullName>
    </submittedName>
</protein>
<dbReference type="OrthoDB" id="3799374at2759"/>
<reference evidence="2" key="1">
    <citation type="journal article" date="2020" name="Stud. Mycol.">
        <title>101 Dothideomycetes genomes: a test case for predicting lifestyles and emergence of pathogens.</title>
        <authorList>
            <person name="Haridas S."/>
            <person name="Albert R."/>
            <person name="Binder M."/>
            <person name="Bloem J."/>
            <person name="Labutti K."/>
            <person name="Salamov A."/>
            <person name="Andreopoulos B."/>
            <person name="Baker S."/>
            <person name="Barry K."/>
            <person name="Bills G."/>
            <person name="Bluhm B."/>
            <person name="Cannon C."/>
            <person name="Castanera R."/>
            <person name="Culley D."/>
            <person name="Daum C."/>
            <person name="Ezra D."/>
            <person name="Gonzalez J."/>
            <person name="Henrissat B."/>
            <person name="Kuo A."/>
            <person name="Liang C."/>
            <person name="Lipzen A."/>
            <person name="Lutzoni F."/>
            <person name="Magnuson J."/>
            <person name="Mondo S."/>
            <person name="Nolan M."/>
            <person name="Ohm R."/>
            <person name="Pangilinan J."/>
            <person name="Park H.-J."/>
            <person name="Ramirez L."/>
            <person name="Alfaro M."/>
            <person name="Sun H."/>
            <person name="Tritt A."/>
            <person name="Yoshinaga Y."/>
            <person name="Zwiers L.-H."/>
            <person name="Turgeon B."/>
            <person name="Goodwin S."/>
            <person name="Spatafora J."/>
            <person name="Crous P."/>
            <person name="Grigoriev I."/>
        </authorList>
    </citation>
    <scope>NUCLEOTIDE SEQUENCE</scope>
    <source>
        <strain evidence="2">CBS 109.77</strain>
    </source>
</reference>
<accession>A0A6A6WSQ7</accession>
<evidence type="ECO:0000313" key="3">
    <source>
        <dbReference type="Proteomes" id="UP000799757"/>
    </source>
</evidence>
<dbReference type="Proteomes" id="UP000799757">
    <property type="component" value="Unassembled WGS sequence"/>
</dbReference>
<proteinExistence type="predicted"/>
<evidence type="ECO:0000256" key="1">
    <source>
        <dbReference type="SAM" id="MobiDB-lite"/>
    </source>
</evidence>
<dbReference type="EMBL" id="MU002400">
    <property type="protein sequence ID" value="KAF2786827.1"/>
    <property type="molecule type" value="Genomic_DNA"/>
</dbReference>
<name>A0A6A6WSQ7_9PLEO</name>
<sequence>MTIPLGHQSALMMNKGSEGVNTGSESESGRPRNPRPAKRINDRLSHYPDAILALRLVSRDFYRIFELPFIVEPLFRNRFKAALRRDNISWYSRWERYKGLPNLPSATCSACGSRHSKSQFLPQELARNPEDRICIGAKETLSMGDGSTATLNEILDRGSPLEHLGTALQQVPPLPSLTSS</sequence>
<feature type="region of interest" description="Disordered" evidence="1">
    <location>
        <begin position="14"/>
        <end position="41"/>
    </location>
</feature>